<name>A0ABV2DIB9_9HYPH</name>
<proteinExistence type="predicted"/>
<accession>A0ABV2DIB9</accession>
<evidence type="ECO:0000313" key="1">
    <source>
        <dbReference type="EMBL" id="MET2829786.1"/>
    </source>
</evidence>
<dbReference type="RefSeq" id="WP_354461703.1">
    <property type="nucleotide sequence ID" value="NZ_JBEWSZ010000001.1"/>
</dbReference>
<protein>
    <submittedName>
        <fullName evidence="1">AbiV family abortive infection protein</fullName>
    </submittedName>
</protein>
<dbReference type="EMBL" id="JBEWSZ010000001">
    <property type="protein sequence ID" value="MET2829786.1"/>
    <property type="molecule type" value="Genomic_DNA"/>
</dbReference>
<evidence type="ECO:0000313" key="2">
    <source>
        <dbReference type="Proteomes" id="UP001548832"/>
    </source>
</evidence>
<dbReference type="NCBIfam" id="TIGR04498">
    <property type="entry name" value="AbiV_defense"/>
    <property type="match status" value="1"/>
</dbReference>
<keyword evidence="2" id="KW-1185">Reference proteome</keyword>
<gene>
    <name evidence="1" type="ORF">ABVQ20_22690</name>
</gene>
<dbReference type="Pfam" id="PF18728">
    <property type="entry name" value="HEPN_AbiV"/>
    <property type="match status" value="1"/>
</dbReference>
<comment type="caution">
    <text evidence="1">The sequence shown here is derived from an EMBL/GenBank/DDBJ whole genome shotgun (WGS) entry which is preliminary data.</text>
</comment>
<dbReference type="InterPro" id="IPR030987">
    <property type="entry name" value="AbiV"/>
</dbReference>
<dbReference type="Proteomes" id="UP001548832">
    <property type="component" value="Unassembled WGS sequence"/>
</dbReference>
<organism evidence="1 2">
    <name type="scientific">Mesorhizobium shangrilense</name>
    <dbReference type="NCBI Taxonomy" id="460060"/>
    <lineage>
        <taxon>Bacteria</taxon>
        <taxon>Pseudomonadati</taxon>
        <taxon>Pseudomonadota</taxon>
        <taxon>Alphaproteobacteria</taxon>
        <taxon>Hyphomicrobiales</taxon>
        <taxon>Phyllobacteriaceae</taxon>
        <taxon>Mesorhizobium</taxon>
    </lineage>
</organism>
<sequence length="314" mass="35704">MATETVQMEPPAPDTADAMAPLNELVEEIAAGRVSVMEIMRSAPEGDYFAFVQQARLSRMLMADRRVLERLMVEMRGKMIEAGADPDNRDIDNELARKDGARRFPKLLSERADAINTQASLLTAKTFPERLEQYTGLIAYVEKLWADACELFHRGNFPMTAFMSILVIEEVGKLTRLADELIYLDAPLPIAGHPVVEKSHRRKHFMSVMSGALVNARLERILGKNTVRRVLHEAESDELEKTRQRCLYIDMAEGRAVTPTERIGEPRARELTILAGELMAEILGHFPWEFERMMVNVVAFERQLGLPEKKIERR</sequence>
<reference evidence="1 2" key="1">
    <citation type="submission" date="2024-06" db="EMBL/GenBank/DDBJ databases">
        <authorList>
            <person name="Kim D.-U."/>
        </authorList>
    </citation>
    <scope>NUCLEOTIDE SEQUENCE [LARGE SCALE GENOMIC DNA]</scope>
    <source>
        <strain evidence="1 2">KACC15460</strain>
    </source>
</reference>